<reference evidence="1" key="2">
    <citation type="journal article" date="2020" name="Nat. Commun.">
        <title>Large-scale genome sequencing of mycorrhizal fungi provides insights into the early evolution of symbiotic traits.</title>
        <authorList>
            <person name="Miyauchi S."/>
            <person name="Kiss E."/>
            <person name="Kuo A."/>
            <person name="Drula E."/>
            <person name="Kohler A."/>
            <person name="Sanchez-Garcia M."/>
            <person name="Morin E."/>
            <person name="Andreopoulos B."/>
            <person name="Barry K.W."/>
            <person name="Bonito G."/>
            <person name="Buee M."/>
            <person name="Carver A."/>
            <person name="Chen C."/>
            <person name="Cichocki N."/>
            <person name="Clum A."/>
            <person name="Culley D."/>
            <person name="Crous P.W."/>
            <person name="Fauchery L."/>
            <person name="Girlanda M."/>
            <person name="Hayes R.D."/>
            <person name="Keri Z."/>
            <person name="LaButti K."/>
            <person name="Lipzen A."/>
            <person name="Lombard V."/>
            <person name="Magnuson J."/>
            <person name="Maillard F."/>
            <person name="Murat C."/>
            <person name="Nolan M."/>
            <person name="Ohm R.A."/>
            <person name="Pangilinan J."/>
            <person name="Pereira M.F."/>
            <person name="Perotto S."/>
            <person name="Peter M."/>
            <person name="Pfister S."/>
            <person name="Riley R."/>
            <person name="Sitrit Y."/>
            <person name="Stielow J.B."/>
            <person name="Szollosi G."/>
            <person name="Zifcakova L."/>
            <person name="Stursova M."/>
            <person name="Spatafora J.W."/>
            <person name="Tedersoo L."/>
            <person name="Vaario L.M."/>
            <person name="Yamada A."/>
            <person name="Yan M."/>
            <person name="Wang P."/>
            <person name="Xu J."/>
            <person name="Bruns T."/>
            <person name="Baldrian P."/>
            <person name="Vilgalys R."/>
            <person name="Dunand C."/>
            <person name="Henrissat B."/>
            <person name="Grigoriev I.V."/>
            <person name="Hibbett D."/>
            <person name="Nagy L.G."/>
            <person name="Martin F.M."/>
        </authorList>
    </citation>
    <scope>NUCLEOTIDE SEQUENCE</scope>
    <source>
        <strain evidence="1">P2</strain>
    </source>
</reference>
<dbReference type="Proteomes" id="UP000886501">
    <property type="component" value="Unassembled WGS sequence"/>
</dbReference>
<protein>
    <submittedName>
        <fullName evidence="1">Kinase-like protein</fullName>
    </submittedName>
</protein>
<evidence type="ECO:0000313" key="1">
    <source>
        <dbReference type="EMBL" id="KAF9644939.1"/>
    </source>
</evidence>
<accession>A0ACB6Z5Y3</accession>
<sequence>MIQSDPLQQLHDLDRASPQFHQRLSNFLRGNEYRNIFSKLQSGDLAWLVEYLDSVIVGVFNPASVPFQESLDELRKICGTKGVLPKSCVLSESLLGCVYEGTFGGSRVRIRRVRMYPGGDPHKVKETFHQVAVTWKHLAHPNIVPLLGVTIDPLELISDLMPGGDLTEYITSHPDADRISLLSDVAEGLNYLHSCNVIHGDLKGSNILVDATGHARITDFGLAMVTQDLDLIRNASVEHGDSSRWVAPEILDGRGTHSKEADVFSFAGVAIEAFTGAAPFSNKSPRAAILAIMGGERPPRPTHPTLTEGLWTLIQRCWSQEPHLRPHTLQISCGFGIPVWKHLIDHPLTTNERISLITDIFTDRDATEAVKGLRGDDAQSFVDVIDEMLDTLAPWLRRKCLSTLCKICDRQALLPRSVQIPLCFNQTDMPLYEGGFANVWKGQHQGREVAVRVLKVYLTSDFEKITRRFCKEVMIWKALCHPNVLPLLGVTMGNRRFAMASEWMANGNINEFVKARRDANRFELLADVARGLMYMHGEGAIHGDLKGANILIDKHGHACLADFGLVIIISDSAYPTTSISSTNAGTTRWMSPELLDPNRFSFKDSRPTKESDCYALGMVILEVLSGQVPFTQDCSNLMVMKKVIEGERPGRPSGAEGAWFTDGLWGMLERCWSAQPPNRPAIKTVLEHLEQAPTTWQPLPPGAEDDAETDDDESPFAVSHYPRQTVRQAGNRSPVLSRSHSPSVADPVVTHGGKTLLDPAPECLEQLSTTSWSFPPSADSDVEADPDELSPITSSPYSIRDPTPSLQVAMTTDTVSASISLKKVANWDGKSRDINQALTTAFKADDYLNCIKNLLALDIDPLSYINNLDKIIDSLPTDSDLRKRCIRALSGICGLYEILPTSHTVTFTLSKLGQRPFASGKRYAVWRYANEDDQDQVFAVKSFSPSTGTVFERGKELHCKGAIVSKRTKHPNILSIEGVAPKLFEFCIVTQWMPNGSMMEYVAENPKVNRLKLLIGVTRGLDYLHNNEIVHGDLKSSNILIDAEGIPRLHNFGHCWFTKSTNPVNALNPNRSSRWRYLAPELHHNDGIMTNKSDVFSLSMVMVELVTGKVPFPDSTSSEVRDLILEGERPSYLAYVPYYSRMTAGVWRIAGGCWHQKVVERPKANAVLQELEKFADSYDKREIQLRRTPSRQIQSKPSLFKRVWRDVFD</sequence>
<gene>
    <name evidence="1" type="ORF">BDM02DRAFT_823527</name>
</gene>
<evidence type="ECO:0000313" key="2">
    <source>
        <dbReference type="Proteomes" id="UP000886501"/>
    </source>
</evidence>
<dbReference type="EMBL" id="MU118112">
    <property type="protein sequence ID" value="KAF9644939.1"/>
    <property type="molecule type" value="Genomic_DNA"/>
</dbReference>
<proteinExistence type="predicted"/>
<reference evidence="1" key="1">
    <citation type="submission" date="2019-10" db="EMBL/GenBank/DDBJ databases">
        <authorList>
            <consortium name="DOE Joint Genome Institute"/>
            <person name="Kuo A."/>
            <person name="Miyauchi S."/>
            <person name="Kiss E."/>
            <person name="Drula E."/>
            <person name="Kohler A."/>
            <person name="Sanchez-Garcia M."/>
            <person name="Andreopoulos B."/>
            <person name="Barry K.W."/>
            <person name="Bonito G."/>
            <person name="Buee M."/>
            <person name="Carver A."/>
            <person name="Chen C."/>
            <person name="Cichocki N."/>
            <person name="Clum A."/>
            <person name="Culley D."/>
            <person name="Crous P.W."/>
            <person name="Fauchery L."/>
            <person name="Girlanda M."/>
            <person name="Hayes R."/>
            <person name="Keri Z."/>
            <person name="Labutti K."/>
            <person name="Lipzen A."/>
            <person name="Lombard V."/>
            <person name="Magnuson J."/>
            <person name="Maillard F."/>
            <person name="Morin E."/>
            <person name="Murat C."/>
            <person name="Nolan M."/>
            <person name="Ohm R."/>
            <person name="Pangilinan J."/>
            <person name="Pereira M."/>
            <person name="Perotto S."/>
            <person name="Peter M."/>
            <person name="Riley R."/>
            <person name="Sitrit Y."/>
            <person name="Stielow B."/>
            <person name="Szollosi G."/>
            <person name="Zifcakova L."/>
            <person name="Stursova M."/>
            <person name="Spatafora J.W."/>
            <person name="Tedersoo L."/>
            <person name="Vaario L.-M."/>
            <person name="Yamada A."/>
            <person name="Yan M."/>
            <person name="Wang P."/>
            <person name="Xu J."/>
            <person name="Bruns T."/>
            <person name="Baldrian P."/>
            <person name="Vilgalys R."/>
            <person name="Henrissat B."/>
            <person name="Grigoriev I.V."/>
            <person name="Hibbett D."/>
            <person name="Nagy L.G."/>
            <person name="Martin F.M."/>
        </authorList>
    </citation>
    <scope>NUCLEOTIDE SEQUENCE</scope>
    <source>
        <strain evidence="1">P2</strain>
    </source>
</reference>
<organism evidence="1 2">
    <name type="scientific">Thelephora ganbajun</name>
    <name type="common">Ganba fungus</name>
    <dbReference type="NCBI Taxonomy" id="370292"/>
    <lineage>
        <taxon>Eukaryota</taxon>
        <taxon>Fungi</taxon>
        <taxon>Dikarya</taxon>
        <taxon>Basidiomycota</taxon>
        <taxon>Agaricomycotina</taxon>
        <taxon>Agaricomycetes</taxon>
        <taxon>Thelephorales</taxon>
        <taxon>Thelephoraceae</taxon>
        <taxon>Thelephora</taxon>
    </lineage>
</organism>
<name>A0ACB6Z5Y3_THEGA</name>
<keyword evidence="2" id="KW-1185">Reference proteome</keyword>
<comment type="caution">
    <text evidence="1">The sequence shown here is derived from an EMBL/GenBank/DDBJ whole genome shotgun (WGS) entry which is preliminary data.</text>
</comment>